<dbReference type="STRING" id="1343739.PAP_06585"/>
<feature type="transmembrane region" description="Helical" evidence="8">
    <location>
        <begin position="247"/>
        <end position="268"/>
    </location>
</feature>
<dbReference type="GO" id="GO:0140359">
    <property type="term" value="F:ABC-type transporter activity"/>
    <property type="evidence" value="ECO:0007669"/>
    <property type="project" value="InterPro"/>
</dbReference>
<evidence type="ECO:0000256" key="2">
    <source>
        <dbReference type="ARBA" id="ARBA00007783"/>
    </source>
</evidence>
<evidence type="ECO:0000256" key="5">
    <source>
        <dbReference type="ARBA" id="ARBA00022692"/>
    </source>
</evidence>
<dbReference type="KEGG" id="ppac:PAP_06585"/>
<keyword evidence="4" id="KW-1003">Cell membrane</keyword>
<comment type="subcellular location">
    <subcellularLocation>
        <location evidence="1">Cell membrane</location>
        <topology evidence="1">Multi-pass membrane protein</topology>
    </subcellularLocation>
</comment>
<dbReference type="GO" id="GO:0005886">
    <property type="term" value="C:plasma membrane"/>
    <property type="evidence" value="ECO:0007669"/>
    <property type="project" value="UniProtKB-SubCell"/>
</dbReference>
<accession>A0A075LTM9</accession>
<dbReference type="PANTHER" id="PTHR30294">
    <property type="entry name" value="MEMBRANE COMPONENT OF ABC TRANSPORTER YHHJ-RELATED"/>
    <property type="match status" value="1"/>
</dbReference>
<evidence type="ECO:0000259" key="9">
    <source>
        <dbReference type="PROSITE" id="PS51012"/>
    </source>
</evidence>
<evidence type="ECO:0000256" key="8">
    <source>
        <dbReference type="SAM" id="Phobius"/>
    </source>
</evidence>
<dbReference type="eggNOG" id="arCOG01462">
    <property type="taxonomic scope" value="Archaea"/>
</dbReference>
<feature type="transmembrane region" description="Helical" evidence="8">
    <location>
        <begin position="203"/>
        <end position="226"/>
    </location>
</feature>
<name>A0A075LTM9_9EURY</name>
<reference evidence="10 11" key="2">
    <citation type="journal article" date="2015" name="Genome Announc.">
        <title>Complete Genome Sequence of Hyperthermophilic Piezophilic Archaeon Palaeococcus pacificus DY20341T, Isolated from Deep-Sea Hydrothermal Sediments.</title>
        <authorList>
            <person name="Zeng X."/>
            <person name="Jebbar M."/>
            <person name="Shao Z."/>
        </authorList>
    </citation>
    <scope>NUCLEOTIDE SEQUENCE [LARGE SCALE GENOMIC DNA]</scope>
    <source>
        <strain evidence="10 11">DY20341</strain>
    </source>
</reference>
<dbReference type="InterPro" id="IPR013525">
    <property type="entry name" value="ABC2_TM"/>
</dbReference>
<protein>
    <submittedName>
        <fullName evidence="10">ABC transporter</fullName>
    </submittedName>
</protein>
<proteinExistence type="inferred from homology"/>
<comment type="similarity">
    <text evidence="2">Belongs to the ABC-2 integral membrane protein family.</text>
</comment>
<dbReference type="PANTHER" id="PTHR30294:SF29">
    <property type="entry name" value="MULTIDRUG ABC TRANSPORTER PERMEASE YBHS-RELATED"/>
    <property type="match status" value="1"/>
</dbReference>
<dbReference type="OrthoDB" id="101939at2157"/>
<evidence type="ECO:0000256" key="4">
    <source>
        <dbReference type="ARBA" id="ARBA00022475"/>
    </source>
</evidence>
<evidence type="ECO:0000313" key="11">
    <source>
        <dbReference type="Proteomes" id="UP000027981"/>
    </source>
</evidence>
<keyword evidence="11" id="KW-1185">Reference proteome</keyword>
<reference evidence="11" key="1">
    <citation type="submission" date="2013-06" db="EMBL/GenBank/DDBJ databases">
        <title>Complete Genome Sequence of Hyperthermophilic Palaeococcus pacificus DY20341T, Isolated from a Deep-Sea Hydrothermal Sediments.</title>
        <authorList>
            <person name="Zeng X."/>
            <person name="Shao Z."/>
        </authorList>
    </citation>
    <scope>NUCLEOTIDE SEQUENCE [LARGE SCALE GENOMIC DNA]</scope>
    <source>
        <strain evidence="11">DY20341</strain>
    </source>
</reference>
<evidence type="ECO:0000256" key="6">
    <source>
        <dbReference type="ARBA" id="ARBA00022989"/>
    </source>
</evidence>
<evidence type="ECO:0000256" key="1">
    <source>
        <dbReference type="ARBA" id="ARBA00004651"/>
    </source>
</evidence>
<keyword evidence="7 8" id="KW-0472">Membrane</keyword>
<dbReference type="HOGENOM" id="CLU_050524_0_0_2"/>
<feature type="transmembrane region" description="Helical" evidence="8">
    <location>
        <begin position="330"/>
        <end position="350"/>
    </location>
</feature>
<feature type="transmembrane region" description="Helical" evidence="8">
    <location>
        <begin position="299"/>
        <end position="323"/>
    </location>
</feature>
<feature type="transmembrane region" description="Helical" evidence="8">
    <location>
        <begin position="362"/>
        <end position="380"/>
    </location>
</feature>
<evidence type="ECO:0000256" key="7">
    <source>
        <dbReference type="ARBA" id="ARBA00023136"/>
    </source>
</evidence>
<dbReference type="PROSITE" id="PS51012">
    <property type="entry name" value="ABC_TM2"/>
    <property type="match status" value="1"/>
</dbReference>
<gene>
    <name evidence="10" type="ORF">PAP_06585</name>
</gene>
<keyword evidence="5 8" id="KW-0812">Transmembrane</keyword>
<dbReference type="Proteomes" id="UP000027981">
    <property type="component" value="Chromosome"/>
</dbReference>
<dbReference type="GeneID" id="24842435"/>
<keyword evidence="3" id="KW-0813">Transport</keyword>
<evidence type="ECO:0000313" key="10">
    <source>
        <dbReference type="EMBL" id="AIF69714.1"/>
    </source>
</evidence>
<dbReference type="Gene3D" id="3.40.1710.10">
    <property type="entry name" value="abc type-2 transporter like domain"/>
    <property type="match status" value="1"/>
</dbReference>
<dbReference type="EMBL" id="CP006019">
    <property type="protein sequence ID" value="AIF69714.1"/>
    <property type="molecule type" value="Genomic_DNA"/>
</dbReference>
<evidence type="ECO:0000256" key="3">
    <source>
        <dbReference type="ARBA" id="ARBA00022448"/>
    </source>
</evidence>
<sequence>MSDFWIIVMKELKHMLRDKGLLFGIIIVPLILYPALGQLMQIGIEQAQEETKVVLVNFDTGEYGSYLIKALEVAPNVTVTQIEAKDLNDAIEKAKEKDYNVVVVIPKDFSQRIEMNEKTNVEIYAIFKGVSAGMRESVSEGRINAVVSVLNEYLAKLKIKDRVEGDPDAILHPIDAQSYSIIKDRIVEVPPSVVSSIIAAQAFSIPLIIFLMVIIIAQMAAGTMAMEKENKTLETLLTLPVKRITIVAGKITGTAIMGLIASITYMIGMRYYMGSLIPQDAGSGISFEELGLAITPKGALLFALTMFLAIAFALSLAMLLAIFAEDVQSANTVVSAGIMPLAFPTFVLMFTDIETLPTALRYILMALPFSHPILAFRAMLMGQYSRMYASVAYLAILALTTLYITAKFFTTEKILTAKVRFGRRKKAP</sequence>
<dbReference type="InterPro" id="IPR047817">
    <property type="entry name" value="ABC2_TM_bact-type"/>
</dbReference>
<dbReference type="AlphaFoldDB" id="A0A075LTM9"/>
<dbReference type="RefSeq" id="WP_048165243.1">
    <property type="nucleotide sequence ID" value="NZ_CP006019.1"/>
</dbReference>
<keyword evidence="6 8" id="KW-1133">Transmembrane helix</keyword>
<feature type="transmembrane region" description="Helical" evidence="8">
    <location>
        <begin position="387"/>
        <end position="406"/>
    </location>
</feature>
<feature type="domain" description="ABC transmembrane type-2" evidence="9">
    <location>
        <begin position="164"/>
        <end position="412"/>
    </location>
</feature>
<organism evidence="10 11">
    <name type="scientific">Palaeococcus pacificus DY20341</name>
    <dbReference type="NCBI Taxonomy" id="1343739"/>
    <lineage>
        <taxon>Archaea</taxon>
        <taxon>Methanobacteriati</taxon>
        <taxon>Methanobacteriota</taxon>
        <taxon>Thermococci</taxon>
        <taxon>Thermococcales</taxon>
        <taxon>Thermococcaceae</taxon>
        <taxon>Palaeococcus</taxon>
    </lineage>
</organism>
<dbReference type="InterPro" id="IPR051449">
    <property type="entry name" value="ABC-2_transporter_component"/>
</dbReference>
<dbReference type="Pfam" id="PF12698">
    <property type="entry name" value="ABC2_membrane_3"/>
    <property type="match status" value="1"/>
</dbReference>